<evidence type="ECO:0000313" key="1">
    <source>
        <dbReference type="EMBL" id="ODR51404.1"/>
    </source>
</evidence>
<protein>
    <recommendedName>
        <fullName evidence="3">Glycosyl hydrolases family 2, sugar binding domain</fullName>
    </recommendedName>
</protein>
<dbReference type="Proteomes" id="UP000094271">
    <property type="component" value="Unassembled WGS sequence"/>
</dbReference>
<dbReference type="Pfam" id="PF17132">
    <property type="entry name" value="Glyco_hydro_106"/>
    <property type="match status" value="1"/>
</dbReference>
<proteinExistence type="predicted"/>
<name>A0A1E3UHP2_9FIRM</name>
<dbReference type="RefSeq" id="WP_069431668.1">
    <property type="nucleotide sequence ID" value="NZ_MEHA01000009.1"/>
</dbReference>
<accession>A0A1E3UHP2</accession>
<comment type="caution">
    <text evidence="1">The sequence shown here is derived from an EMBL/GenBank/DDBJ whole genome shotgun (WGS) entry which is preliminary data.</text>
</comment>
<dbReference type="PANTHER" id="PTHR36848">
    <property type="entry name" value="DNA-BINDING PROTEIN (PUTATIVE SECRETED PROTEIN)-RELATED"/>
    <property type="match status" value="1"/>
</dbReference>
<gene>
    <name evidence="1" type="ORF">BEI59_14255</name>
</gene>
<sequence length="1044" mass="120544">MIQLREKFNNPPSIYRSAPLWVWNDNMEEKNIDWQLAELKKHGFGGAFIHPRPGLMTPYLSEEWFRLWKYALESAKKLDMKVYIYDENSYPSAFAGGHVSKELPDCLAASAVKSIHKTSEFVTVHRVLGTTDSTFIKAFICEREKNILHICKDVSLLPASSWQSFGKEVCLFQLIKGETTSWLAGYANVDSLRPEVTEEFLSCTYDRYFSEVGRDFGGAVPAIFSDEPYVSGGGAYCHRLDSIPFSYWFVQQFYKKNGYSILDNLPAMFSDTRNMLSEIPDEKVRFDYYETVRELWTNNFFKPISAWCRAKKIALTGHYMEHQWPLAFGGCMSPAVMANYEYEDWPGIDLLQSFMLREEAFHPLQLTMQEVKSVANQLGKERVLCEIFGAGGWDIDICDMKRIADWVFVNGINFVNQHLVYSTITGSRKRDHPQSFDWREPWWDAYTEINDYMARLSLILSQGKMEQRILVIHPTTTGYLVPVSSEDGCVEKKENFLHNPEMTHYQQLLQFLTDRQYDFDLGDEYILERNGRPEQGVLICGNQSYEIIILSSDMKNMRSSTCLMLSAYLDQGGKVICVGSPGNYVDGMLNRENWQKLMGNESCIMASNEKELPGLLPKTYFVSDAALPQGFNHMRRRLDDGSLFYFFVNHSMGTVDCRLQMRGSCLIKWNCFSGKQESMEYQNGSVLINFHLLLERNETLLLQVWEERTENEGERRIPIHQDLEIGYEEVETEFVSAEPEEHNRMVLDYCTLYLDGEVYKGINAVQAGRLIYRNRGFQDNPWDNSVQYKDRIIACNKYGEESGFTTEYQFFCEKEPLGDLWVSAEYAEYYRLLVNGRQVEWSSRKDRLDHHIGMADIGGFVHRGENRICLTAPVFDVKLELESIFLSGDFCVVQKGKKWVISEKRSLVLGELTKQGYPFYSGNIYYEFSVILPRRTRNLQISIPYGKYSSCSVYIDGEKEGLVQFDCREKLSLEKEYAKGIHHITLKVGIGLKNLLGPHFDSSRPRNRAWPGMWKNAPVFGPAEADSYDLIECGIYGQPVIFYQ</sequence>
<dbReference type="EMBL" id="MEHA01000009">
    <property type="protein sequence ID" value="ODR51404.1"/>
    <property type="molecule type" value="Genomic_DNA"/>
</dbReference>
<dbReference type="InterPro" id="IPR053161">
    <property type="entry name" value="Ulvan_degrading_GH"/>
</dbReference>
<evidence type="ECO:0000313" key="2">
    <source>
        <dbReference type="Proteomes" id="UP000094271"/>
    </source>
</evidence>
<evidence type="ECO:0008006" key="3">
    <source>
        <dbReference type="Google" id="ProtNLM"/>
    </source>
</evidence>
<organism evidence="1 2">
    <name type="scientific">Eisenbergiella tayi</name>
    <dbReference type="NCBI Taxonomy" id="1432052"/>
    <lineage>
        <taxon>Bacteria</taxon>
        <taxon>Bacillati</taxon>
        <taxon>Bacillota</taxon>
        <taxon>Clostridia</taxon>
        <taxon>Lachnospirales</taxon>
        <taxon>Lachnospiraceae</taxon>
        <taxon>Eisenbergiella</taxon>
    </lineage>
</organism>
<dbReference type="OrthoDB" id="9761519at2"/>
<reference evidence="1 2" key="1">
    <citation type="submission" date="2016-08" db="EMBL/GenBank/DDBJ databases">
        <authorList>
            <person name="Seilhamer J.J."/>
        </authorList>
    </citation>
    <scope>NUCLEOTIDE SEQUENCE [LARGE SCALE GENOMIC DNA]</scope>
    <source>
        <strain evidence="1 2">NML150140-1</strain>
    </source>
</reference>
<dbReference type="AlphaFoldDB" id="A0A1E3UHP2"/>
<dbReference type="PANTHER" id="PTHR36848:SF2">
    <property type="entry name" value="SECRETED PROTEIN"/>
    <property type="match status" value="1"/>
</dbReference>